<organism evidence="3 4">
    <name type="scientific">Alternaria panax</name>
    <dbReference type="NCBI Taxonomy" id="48097"/>
    <lineage>
        <taxon>Eukaryota</taxon>
        <taxon>Fungi</taxon>
        <taxon>Dikarya</taxon>
        <taxon>Ascomycota</taxon>
        <taxon>Pezizomycotina</taxon>
        <taxon>Dothideomycetes</taxon>
        <taxon>Pleosporomycetidae</taxon>
        <taxon>Pleosporales</taxon>
        <taxon>Pleosporineae</taxon>
        <taxon>Pleosporaceae</taxon>
        <taxon>Alternaria</taxon>
        <taxon>Alternaria sect. Panax</taxon>
    </lineage>
</organism>
<keyword evidence="2" id="KW-0472">Membrane</keyword>
<dbReference type="Proteomes" id="UP001199106">
    <property type="component" value="Unassembled WGS sequence"/>
</dbReference>
<name>A0AAD4FGW0_9PLEO</name>
<feature type="region of interest" description="Disordered" evidence="1">
    <location>
        <begin position="240"/>
        <end position="266"/>
    </location>
</feature>
<dbReference type="EMBL" id="JAANER010000007">
    <property type="protein sequence ID" value="KAG9187354.1"/>
    <property type="molecule type" value="Genomic_DNA"/>
</dbReference>
<evidence type="ECO:0000256" key="2">
    <source>
        <dbReference type="SAM" id="Phobius"/>
    </source>
</evidence>
<dbReference type="AlphaFoldDB" id="A0AAD4FGW0"/>
<sequence length="322" mass="36079">MNPSTTPYSTPPTIRDQIVQHLKDFCHRARNDSTLSTKLFTEWYDSLSRSKQQIVTKKLHDLHAAGWPHLEAAYPNVIGLVHWIQTVEARATMIEDLDEKARAKQLKQQDAAGDMVRIMEGWFVSGDDQPAQAHKTKLEALSEQHGQVFVHDDQTNGVREGAEKGEAKEEKAEAEEAGKKAIGEEQDCALAVAFDRALAYNKLARGVQEVSEDSEDKVVEGEPAVEDEQVVKDEEAVENELAVVEDEPEEELEDQVKEVEPKGDTEADETKVLGVPEHDHLVQAIRDEPKLTLARIMAFLVVTLAPVNWLRFILAVFVLFLT</sequence>
<feature type="compositionally biased region" description="Acidic residues" evidence="1">
    <location>
        <begin position="240"/>
        <end position="253"/>
    </location>
</feature>
<gene>
    <name evidence="3" type="ORF">G6011_05225</name>
</gene>
<keyword evidence="2" id="KW-0812">Transmembrane</keyword>
<keyword evidence="2" id="KW-1133">Transmembrane helix</keyword>
<proteinExistence type="predicted"/>
<evidence type="ECO:0000256" key="1">
    <source>
        <dbReference type="SAM" id="MobiDB-lite"/>
    </source>
</evidence>
<keyword evidence="4" id="KW-1185">Reference proteome</keyword>
<protein>
    <submittedName>
        <fullName evidence="3">Uncharacterized protein</fullName>
    </submittedName>
</protein>
<evidence type="ECO:0000313" key="4">
    <source>
        <dbReference type="Proteomes" id="UP001199106"/>
    </source>
</evidence>
<reference evidence="3" key="1">
    <citation type="submission" date="2021-07" db="EMBL/GenBank/DDBJ databases">
        <title>Genome Resource of American Ginseng Black Spot Pathogen Alternaria panax.</title>
        <authorList>
            <person name="Qiu C."/>
            <person name="Wang W."/>
            <person name="Liu Z."/>
        </authorList>
    </citation>
    <scope>NUCLEOTIDE SEQUENCE</scope>
    <source>
        <strain evidence="3">BNCC115425</strain>
    </source>
</reference>
<comment type="caution">
    <text evidence="3">The sequence shown here is derived from an EMBL/GenBank/DDBJ whole genome shotgun (WGS) entry which is preliminary data.</text>
</comment>
<accession>A0AAD4FGW0</accession>
<evidence type="ECO:0000313" key="3">
    <source>
        <dbReference type="EMBL" id="KAG9187354.1"/>
    </source>
</evidence>
<feature type="compositionally biased region" description="Basic and acidic residues" evidence="1">
    <location>
        <begin position="254"/>
        <end position="266"/>
    </location>
</feature>
<feature type="transmembrane region" description="Helical" evidence="2">
    <location>
        <begin position="296"/>
        <end position="321"/>
    </location>
</feature>